<dbReference type="SUPFAM" id="SSF53448">
    <property type="entry name" value="Nucleotide-diphospho-sugar transferases"/>
    <property type="match status" value="1"/>
</dbReference>
<dbReference type="PANTHER" id="PTHR43630:SF2">
    <property type="entry name" value="GLYCOSYLTRANSFERASE"/>
    <property type="match status" value="1"/>
</dbReference>
<dbReference type="Proteomes" id="UP000230027">
    <property type="component" value="Unassembled WGS sequence"/>
</dbReference>
<evidence type="ECO:0000313" key="3">
    <source>
        <dbReference type="Proteomes" id="UP000230027"/>
    </source>
</evidence>
<sequence length="278" mass="32129">MQNKSPTLTLTIPTFNEEENIRIPLDSGYDLADEVLIVDGGSTDKTVEIARSYGSKVRILAVDNPSNFLINKQRAIDNAHGEWILQLDADERLSKELKIEIAQIIKNYELGITNEKGIDNSSLPIEHSPPTTGFWIARKNWFLGRYLMKGGVYPDGVFRLYKRKGAHFALKNVHENVIIDGKTEWTKNAIEHMADPTFNRYIKRWHRYNTFDAKQLVKKGEKLCASCYLIGKPIVTFLKIYIRHKGFMDSWQGFVWAFFSAIRWIPIYFKTIPRKSNN</sequence>
<accession>A0A2M7U3R9</accession>
<dbReference type="CDD" id="cd02511">
    <property type="entry name" value="Beta4Glucosyltransferase"/>
    <property type="match status" value="1"/>
</dbReference>
<name>A0A2M7U3R9_9BACT</name>
<reference evidence="3" key="1">
    <citation type="submission" date="2017-09" db="EMBL/GenBank/DDBJ databases">
        <title>Depth-based differentiation of microbial function through sediment-hosted aquifers and enrichment of novel symbionts in the deep terrestrial subsurface.</title>
        <authorList>
            <person name="Probst A.J."/>
            <person name="Ladd B."/>
            <person name="Jarett J.K."/>
            <person name="Geller-Mcgrath D.E."/>
            <person name="Sieber C.M.K."/>
            <person name="Emerson J.B."/>
            <person name="Anantharaman K."/>
            <person name="Thomas B.C."/>
            <person name="Malmstrom R."/>
            <person name="Stieglmeier M."/>
            <person name="Klingl A."/>
            <person name="Woyke T."/>
            <person name="Ryan C.M."/>
            <person name="Banfield J.F."/>
        </authorList>
    </citation>
    <scope>NUCLEOTIDE SEQUENCE [LARGE SCALE GENOMIC DNA]</scope>
</reference>
<dbReference type="Gene3D" id="3.90.550.10">
    <property type="entry name" value="Spore Coat Polysaccharide Biosynthesis Protein SpsA, Chain A"/>
    <property type="match status" value="1"/>
</dbReference>
<evidence type="ECO:0000259" key="1">
    <source>
        <dbReference type="Pfam" id="PF00535"/>
    </source>
</evidence>
<comment type="caution">
    <text evidence="2">The sequence shown here is derived from an EMBL/GenBank/DDBJ whole genome shotgun (WGS) entry which is preliminary data.</text>
</comment>
<dbReference type="Pfam" id="PF00535">
    <property type="entry name" value="Glycos_transf_2"/>
    <property type="match status" value="1"/>
</dbReference>
<organism evidence="2 3">
    <name type="scientific">Candidatus Roizmanbacteria bacterium CG_4_10_14_0_2_um_filter_36_9</name>
    <dbReference type="NCBI Taxonomy" id="1974823"/>
    <lineage>
        <taxon>Bacteria</taxon>
        <taxon>Candidatus Roizmaniibacteriota</taxon>
    </lineage>
</organism>
<dbReference type="AlphaFoldDB" id="A0A2M7U3R9"/>
<feature type="domain" description="Glycosyltransferase 2-like" evidence="1">
    <location>
        <begin position="11"/>
        <end position="109"/>
    </location>
</feature>
<dbReference type="PANTHER" id="PTHR43630">
    <property type="entry name" value="POLY-BETA-1,6-N-ACETYL-D-GLUCOSAMINE SYNTHASE"/>
    <property type="match status" value="1"/>
</dbReference>
<dbReference type="InterPro" id="IPR001173">
    <property type="entry name" value="Glyco_trans_2-like"/>
</dbReference>
<dbReference type="EMBL" id="PFOD01000056">
    <property type="protein sequence ID" value="PIZ65203.1"/>
    <property type="molecule type" value="Genomic_DNA"/>
</dbReference>
<protein>
    <recommendedName>
        <fullName evidence="1">Glycosyltransferase 2-like domain-containing protein</fullName>
    </recommendedName>
</protein>
<gene>
    <name evidence="2" type="ORF">COY14_02880</name>
</gene>
<evidence type="ECO:0000313" key="2">
    <source>
        <dbReference type="EMBL" id="PIZ65203.1"/>
    </source>
</evidence>
<dbReference type="InterPro" id="IPR029044">
    <property type="entry name" value="Nucleotide-diphossugar_trans"/>
</dbReference>
<proteinExistence type="predicted"/>